<organism evidence="5 6">
    <name type="scientific">Ramazzottius varieornatus</name>
    <name type="common">Water bear</name>
    <name type="synonym">Tardigrade</name>
    <dbReference type="NCBI Taxonomy" id="947166"/>
    <lineage>
        <taxon>Eukaryota</taxon>
        <taxon>Metazoa</taxon>
        <taxon>Ecdysozoa</taxon>
        <taxon>Tardigrada</taxon>
        <taxon>Eutardigrada</taxon>
        <taxon>Parachela</taxon>
        <taxon>Hypsibioidea</taxon>
        <taxon>Ramazzottiidae</taxon>
        <taxon>Ramazzottius</taxon>
    </lineage>
</organism>
<dbReference type="SUPFAM" id="SSF50978">
    <property type="entry name" value="WD40 repeat-like"/>
    <property type="match status" value="1"/>
</dbReference>
<dbReference type="Pfam" id="PF23609">
    <property type="entry name" value="Beta-prop_EIPR1"/>
    <property type="match status" value="1"/>
</dbReference>
<dbReference type="PANTHER" id="PTHR14205:SF15">
    <property type="entry name" value="EARP AND GARP COMPLEX-INTERACTING PROTEIN 1"/>
    <property type="match status" value="1"/>
</dbReference>
<dbReference type="FunFam" id="2.130.10.10:FF:000732">
    <property type="entry name" value="EARP-interacting protein homolog"/>
    <property type="match status" value="1"/>
</dbReference>
<protein>
    <recommendedName>
        <fullName evidence="4">EIPR1-like beta-propeller domain-containing protein</fullName>
    </recommendedName>
</protein>
<accession>A0A1D1VBN5</accession>
<comment type="caution">
    <text evidence="5">The sequence shown here is derived from an EMBL/GenBank/DDBJ whole genome shotgun (WGS) entry which is preliminary data.</text>
</comment>
<evidence type="ECO:0000313" key="6">
    <source>
        <dbReference type="Proteomes" id="UP000186922"/>
    </source>
</evidence>
<dbReference type="GO" id="GO:0016567">
    <property type="term" value="P:protein ubiquitination"/>
    <property type="evidence" value="ECO:0007669"/>
    <property type="project" value="TreeGrafter"/>
</dbReference>
<comment type="similarity">
    <text evidence="1">Belongs to the WD repeat EIPR1 family.</text>
</comment>
<evidence type="ECO:0000256" key="2">
    <source>
        <dbReference type="ARBA" id="ARBA00022574"/>
    </source>
</evidence>
<dbReference type="STRING" id="947166.A0A1D1VBN5"/>
<dbReference type="Pfam" id="PF00400">
    <property type="entry name" value="WD40"/>
    <property type="match status" value="1"/>
</dbReference>
<dbReference type="InterPro" id="IPR036322">
    <property type="entry name" value="WD40_repeat_dom_sf"/>
</dbReference>
<dbReference type="InterPro" id="IPR040323">
    <property type="entry name" value="EIPR1"/>
</dbReference>
<keyword evidence="6" id="KW-1185">Reference proteome</keyword>
<dbReference type="PANTHER" id="PTHR14205">
    <property type="entry name" value="WD-REPEAT PROTEIN"/>
    <property type="match status" value="1"/>
</dbReference>
<dbReference type="InterPro" id="IPR015943">
    <property type="entry name" value="WD40/YVTN_repeat-like_dom_sf"/>
</dbReference>
<name>A0A1D1VBN5_RAMVA</name>
<gene>
    <name evidence="5" type="primary">RvY_10099-1</name>
    <name evidence="5" type="synonym">RvY_10099.1</name>
    <name evidence="5" type="ORF">RvY_10099</name>
</gene>
<dbReference type="EMBL" id="BDGG01000005">
    <property type="protein sequence ID" value="GAU99044.1"/>
    <property type="molecule type" value="Genomic_DNA"/>
</dbReference>
<evidence type="ECO:0000313" key="5">
    <source>
        <dbReference type="EMBL" id="GAU99044.1"/>
    </source>
</evidence>
<dbReference type="AlphaFoldDB" id="A0A1D1VBN5"/>
<evidence type="ECO:0000259" key="4">
    <source>
        <dbReference type="Pfam" id="PF23609"/>
    </source>
</evidence>
<dbReference type="Proteomes" id="UP000186922">
    <property type="component" value="Unassembled WGS sequence"/>
</dbReference>
<evidence type="ECO:0000256" key="1">
    <source>
        <dbReference type="ARBA" id="ARBA00005672"/>
    </source>
</evidence>
<dbReference type="InterPro" id="IPR059104">
    <property type="entry name" value="Beta-prop_EIPR1-like"/>
</dbReference>
<proteinExistence type="inferred from homology"/>
<dbReference type="OrthoDB" id="196957at2759"/>
<keyword evidence="3" id="KW-0677">Repeat</keyword>
<evidence type="ECO:0000256" key="3">
    <source>
        <dbReference type="ARBA" id="ARBA00022737"/>
    </source>
</evidence>
<dbReference type="SMART" id="SM00320">
    <property type="entry name" value="WD40"/>
    <property type="match status" value="3"/>
</dbReference>
<sequence>MDEDIPVIYGIDFQARCLVAQAAETDAIRFLIGTQSLKHENQVQLIDFDEDTNVIFRTVYLHSSGEIWNLSSCPFDAQLLATCYNEVSEDKSKLSSRASLWRLPESSSTERPPSDEPQNPVTIPKLEKLLDFREADNTDVVGVIFEPVSSRNQILTLKLNGLTLWDIDSALPSLNVKANIPVEGKGHIRVVGAKWSPHHSNSVIGVCTETSVRGIDLRDNKISFTIDNPHGYMTRQLDFNQNKPYDVATCGDDCTVKLWDTRNTSSSLRVLADHSHWVWCVKYNPFHDQLILSSSSDSRVILASIASLSSEPIVHSLEDEPGSQDPKEILPDGVINTYEEHEDSVYALDWSAADPWTFASLSYDGRLVINRVPRSVKYKILL</sequence>
<reference evidence="5 6" key="1">
    <citation type="journal article" date="2016" name="Nat. Commun.">
        <title>Extremotolerant tardigrade genome and improved radiotolerance of human cultured cells by tardigrade-unique protein.</title>
        <authorList>
            <person name="Hashimoto T."/>
            <person name="Horikawa D.D."/>
            <person name="Saito Y."/>
            <person name="Kuwahara H."/>
            <person name="Kozuka-Hata H."/>
            <person name="Shin-I T."/>
            <person name="Minakuchi Y."/>
            <person name="Ohishi K."/>
            <person name="Motoyama A."/>
            <person name="Aizu T."/>
            <person name="Enomoto A."/>
            <person name="Kondo K."/>
            <person name="Tanaka S."/>
            <person name="Hara Y."/>
            <person name="Koshikawa S."/>
            <person name="Sagara H."/>
            <person name="Miura T."/>
            <person name="Yokobori S."/>
            <person name="Miyagawa K."/>
            <person name="Suzuki Y."/>
            <person name="Kubo T."/>
            <person name="Oyama M."/>
            <person name="Kohara Y."/>
            <person name="Fujiyama A."/>
            <person name="Arakawa K."/>
            <person name="Katayama T."/>
            <person name="Toyoda A."/>
            <person name="Kunieda T."/>
        </authorList>
    </citation>
    <scope>NUCLEOTIDE SEQUENCE [LARGE SCALE GENOMIC DNA]</scope>
    <source>
        <strain evidence="5 6">YOKOZUNA-1</strain>
    </source>
</reference>
<feature type="domain" description="EIPR1-like beta-propeller" evidence="4">
    <location>
        <begin position="7"/>
        <end position="302"/>
    </location>
</feature>
<dbReference type="Gene3D" id="2.130.10.10">
    <property type="entry name" value="YVTN repeat-like/Quinoprotein amine dehydrogenase"/>
    <property type="match status" value="1"/>
</dbReference>
<dbReference type="InterPro" id="IPR001680">
    <property type="entry name" value="WD40_rpt"/>
</dbReference>
<keyword evidence="2" id="KW-0853">WD repeat</keyword>